<organism evidence="1 2">
    <name type="scientific">Dipteronia sinensis</name>
    <dbReference type="NCBI Taxonomy" id="43782"/>
    <lineage>
        <taxon>Eukaryota</taxon>
        <taxon>Viridiplantae</taxon>
        <taxon>Streptophyta</taxon>
        <taxon>Embryophyta</taxon>
        <taxon>Tracheophyta</taxon>
        <taxon>Spermatophyta</taxon>
        <taxon>Magnoliopsida</taxon>
        <taxon>eudicotyledons</taxon>
        <taxon>Gunneridae</taxon>
        <taxon>Pentapetalae</taxon>
        <taxon>rosids</taxon>
        <taxon>malvids</taxon>
        <taxon>Sapindales</taxon>
        <taxon>Sapindaceae</taxon>
        <taxon>Hippocastanoideae</taxon>
        <taxon>Acereae</taxon>
        <taxon>Dipteronia</taxon>
    </lineage>
</organism>
<gene>
    <name evidence="1" type="ORF">Dsin_008972</name>
</gene>
<proteinExistence type="predicted"/>
<dbReference type="Proteomes" id="UP001281410">
    <property type="component" value="Unassembled WGS sequence"/>
</dbReference>
<evidence type="ECO:0000313" key="2">
    <source>
        <dbReference type="Proteomes" id="UP001281410"/>
    </source>
</evidence>
<comment type="caution">
    <text evidence="1">The sequence shown here is derived from an EMBL/GenBank/DDBJ whole genome shotgun (WGS) entry which is preliminary data.</text>
</comment>
<dbReference type="AlphaFoldDB" id="A0AAE0EBN1"/>
<evidence type="ECO:0000313" key="1">
    <source>
        <dbReference type="EMBL" id="KAK3221947.1"/>
    </source>
</evidence>
<protein>
    <recommendedName>
        <fullName evidence="3">RNase H type-1 domain-containing protein</fullName>
    </recommendedName>
</protein>
<evidence type="ECO:0008006" key="3">
    <source>
        <dbReference type="Google" id="ProtNLM"/>
    </source>
</evidence>
<reference evidence="1" key="1">
    <citation type="journal article" date="2023" name="Plant J.">
        <title>Genome sequences and population genomics provide insights into the demographic history, inbreeding, and mutation load of two 'living fossil' tree species of Dipteronia.</title>
        <authorList>
            <person name="Feng Y."/>
            <person name="Comes H.P."/>
            <person name="Chen J."/>
            <person name="Zhu S."/>
            <person name="Lu R."/>
            <person name="Zhang X."/>
            <person name="Li P."/>
            <person name="Qiu J."/>
            <person name="Olsen K.M."/>
            <person name="Qiu Y."/>
        </authorList>
    </citation>
    <scope>NUCLEOTIDE SEQUENCE</scope>
    <source>
        <strain evidence="1">NBL</strain>
    </source>
</reference>
<sequence>MLETRSMYVFQKAIFAPFLIASKSSRLPPMSSSTYKWMFFSTTRVSAIVDRLKMTTREWDEKVVKGYFLPKDVEIILGIPHVFLRWRSPYCGTSINQYRRNQVVHYKVGVGATEVCSWSESFIQDFRQALMKEEPRGIGDRVTPRWQALETGVLKINTDATLATKDGLSGLGVVIRDSNGYVMASACYSSRPIINPKLLRPLRYTNVSCLL</sequence>
<accession>A0AAE0EBN1</accession>
<keyword evidence="2" id="KW-1185">Reference proteome</keyword>
<name>A0AAE0EBN1_9ROSI</name>
<dbReference type="EMBL" id="JANJYJ010000003">
    <property type="protein sequence ID" value="KAK3221947.1"/>
    <property type="molecule type" value="Genomic_DNA"/>
</dbReference>